<dbReference type="CDD" id="cd16180">
    <property type="entry name" value="EFh_PEF_Group_I"/>
    <property type="match status" value="1"/>
</dbReference>
<dbReference type="InterPro" id="IPR051426">
    <property type="entry name" value="Peflin/Sorcin_CaBP"/>
</dbReference>
<keyword evidence="5" id="KW-0106">Calcium</keyword>
<feature type="compositionally biased region" description="Low complexity" evidence="6">
    <location>
        <begin position="22"/>
        <end position="60"/>
    </location>
</feature>
<comment type="subcellular location">
    <subcellularLocation>
        <location evidence="1">Cytoplasm</location>
    </subcellularLocation>
</comment>
<dbReference type="OrthoDB" id="186625at2759"/>
<dbReference type="PANTHER" id="PTHR46212:SF3">
    <property type="entry name" value="GH27120P"/>
    <property type="match status" value="1"/>
</dbReference>
<evidence type="ECO:0000256" key="1">
    <source>
        <dbReference type="ARBA" id="ARBA00004496"/>
    </source>
</evidence>
<keyword evidence="9" id="KW-1185">Reference proteome</keyword>
<accession>A0A7I8VQW1</accession>
<dbReference type="SMART" id="SM00054">
    <property type="entry name" value="EFh"/>
    <property type="match status" value="3"/>
</dbReference>
<dbReference type="Proteomes" id="UP000549394">
    <property type="component" value="Unassembled WGS sequence"/>
</dbReference>
<dbReference type="PANTHER" id="PTHR46212">
    <property type="entry name" value="PEFLIN"/>
    <property type="match status" value="1"/>
</dbReference>
<dbReference type="AlphaFoldDB" id="A0A7I8VQW1"/>
<dbReference type="InterPro" id="IPR002048">
    <property type="entry name" value="EF_hand_dom"/>
</dbReference>
<sequence>MNQGYQQQQYASAPPVGGGYQNPGQYQNNPGQFQNNPGQFQNNTGQYQNNQGYNQSHNQYPGGQGVTQNIREWFTAIDQSGNGRVSALELQAALTNSDWSRFSMETCILMIKLFDRSNDQKIDINEFQALWNYIQEWKRIFESFDRDRSGTIDVNELTSAFNQMGFRLSPNFSQVVVKRYDTTGRGCITFDAFIHACVLVKNSTDSFAKKDLQRKGEATFNFEEFLTIYLNTVK</sequence>
<evidence type="ECO:0000256" key="4">
    <source>
        <dbReference type="ARBA" id="ARBA00022737"/>
    </source>
</evidence>
<dbReference type="PROSITE" id="PS50222">
    <property type="entry name" value="EF_HAND_2"/>
    <property type="match status" value="2"/>
</dbReference>
<name>A0A7I8VQW1_9ANNE</name>
<dbReference type="GO" id="GO:0048306">
    <property type="term" value="F:calcium-dependent protein binding"/>
    <property type="evidence" value="ECO:0007669"/>
    <property type="project" value="UniProtKB-ARBA"/>
</dbReference>
<evidence type="ECO:0000256" key="5">
    <source>
        <dbReference type="ARBA" id="ARBA00022837"/>
    </source>
</evidence>
<dbReference type="GO" id="GO:0005737">
    <property type="term" value="C:cytoplasm"/>
    <property type="evidence" value="ECO:0007669"/>
    <property type="project" value="UniProtKB-SubCell"/>
</dbReference>
<dbReference type="Gene3D" id="1.10.238.10">
    <property type="entry name" value="EF-hand"/>
    <property type="match status" value="1"/>
</dbReference>
<evidence type="ECO:0000256" key="3">
    <source>
        <dbReference type="ARBA" id="ARBA00022723"/>
    </source>
</evidence>
<dbReference type="InterPro" id="IPR018247">
    <property type="entry name" value="EF_Hand_1_Ca_BS"/>
</dbReference>
<comment type="caution">
    <text evidence="8">The sequence shown here is derived from an EMBL/GenBank/DDBJ whole genome shotgun (WGS) entry which is preliminary data.</text>
</comment>
<keyword evidence="2" id="KW-0963">Cytoplasm</keyword>
<keyword evidence="4" id="KW-0677">Repeat</keyword>
<feature type="domain" description="EF-hand" evidence="7">
    <location>
        <begin position="132"/>
        <end position="167"/>
    </location>
</feature>
<dbReference type="Pfam" id="PF13499">
    <property type="entry name" value="EF-hand_7"/>
    <property type="match status" value="2"/>
</dbReference>
<evidence type="ECO:0000256" key="2">
    <source>
        <dbReference type="ARBA" id="ARBA00022490"/>
    </source>
</evidence>
<evidence type="ECO:0000313" key="9">
    <source>
        <dbReference type="Proteomes" id="UP000549394"/>
    </source>
</evidence>
<evidence type="ECO:0000313" key="8">
    <source>
        <dbReference type="EMBL" id="CAD5118626.1"/>
    </source>
</evidence>
<dbReference type="GO" id="GO:0005509">
    <property type="term" value="F:calcium ion binding"/>
    <property type="evidence" value="ECO:0007669"/>
    <property type="project" value="InterPro"/>
</dbReference>
<reference evidence="8 9" key="1">
    <citation type="submission" date="2020-08" db="EMBL/GenBank/DDBJ databases">
        <authorList>
            <person name="Hejnol A."/>
        </authorList>
    </citation>
    <scope>NUCLEOTIDE SEQUENCE [LARGE SCALE GENOMIC DNA]</scope>
</reference>
<proteinExistence type="predicted"/>
<feature type="region of interest" description="Disordered" evidence="6">
    <location>
        <begin position="1"/>
        <end position="65"/>
    </location>
</feature>
<gene>
    <name evidence="8" type="ORF">DGYR_LOCUS6976</name>
</gene>
<dbReference type="PROSITE" id="PS00018">
    <property type="entry name" value="EF_HAND_1"/>
    <property type="match status" value="2"/>
</dbReference>
<evidence type="ECO:0000259" key="7">
    <source>
        <dbReference type="PROSITE" id="PS50222"/>
    </source>
</evidence>
<dbReference type="EMBL" id="CAJFCJ010000009">
    <property type="protein sequence ID" value="CAD5118626.1"/>
    <property type="molecule type" value="Genomic_DNA"/>
</dbReference>
<evidence type="ECO:0000256" key="6">
    <source>
        <dbReference type="SAM" id="MobiDB-lite"/>
    </source>
</evidence>
<dbReference type="SUPFAM" id="SSF47473">
    <property type="entry name" value="EF-hand"/>
    <property type="match status" value="1"/>
</dbReference>
<protein>
    <submittedName>
        <fullName evidence="8">DgyrCDS7314</fullName>
    </submittedName>
</protein>
<organism evidence="8 9">
    <name type="scientific">Dimorphilus gyrociliatus</name>
    <dbReference type="NCBI Taxonomy" id="2664684"/>
    <lineage>
        <taxon>Eukaryota</taxon>
        <taxon>Metazoa</taxon>
        <taxon>Spiralia</taxon>
        <taxon>Lophotrochozoa</taxon>
        <taxon>Annelida</taxon>
        <taxon>Polychaeta</taxon>
        <taxon>Polychaeta incertae sedis</taxon>
        <taxon>Dinophilidae</taxon>
        <taxon>Dimorphilus</taxon>
    </lineage>
</organism>
<keyword evidence="3" id="KW-0479">Metal-binding</keyword>
<feature type="domain" description="EF-hand" evidence="7">
    <location>
        <begin position="65"/>
        <end position="100"/>
    </location>
</feature>
<dbReference type="InterPro" id="IPR011992">
    <property type="entry name" value="EF-hand-dom_pair"/>
</dbReference>
<feature type="compositionally biased region" description="Polar residues" evidence="6">
    <location>
        <begin position="1"/>
        <end position="11"/>
    </location>
</feature>